<reference evidence="1" key="1">
    <citation type="submission" date="2022-06" db="EMBL/GenBank/DDBJ databases">
        <title>Natrinema sp. a new haloarchaeum isolate from saline soil.</title>
        <authorList>
            <person name="Strakova D."/>
            <person name="Galisteo C."/>
            <person name="Sanchez-Porro C."/>
            <person name="Ventosa A."/>
        </authorList>
    </citation>
    <scope>NUCLEOTIDE SEQUENCE</scope>
    <source>
        <strain evidence="1">S1CR25-10</strain>
    </source>
</reference>
<protein>
    <submittedName>
        <fullName evidence="1">Uncharacterized protein</fullName>
    </submittedName>
</protein>
<dbReference type="Proteomes" id="UP001154061">
    <property type="component" value="Unassembled WGS sequence"/>
</dbReference>
<gene>
    <name evidence="1" type="ORF">NDI89_08620</name>
</gene>
<evidence type="ECO:0000313" key="1">
    <source>
        <dbReference type="EMBL" id="MDF9745650.1"/>
    </source>
</evidence>
<evidence type="ECO:0000313" key="2">
    <source>
        <dbReference type="Proteomes" id="UP001154061"/>
    </source>
</evidence>
<accession>A0A9Q4PZZ1</accession>
<dbReference type="RefSeq" id="WP_277521130.1">
    <property type="nucleotide sequence ID" value="NZ_JAMQOT010000002.1"/>
</dbReference>
<sequence length="250" mass="27161">MNCEQTVEAVLEPYADDVPFRELAAEFHEYRRWTGDDPLLLIAEAAASTTGQSFIGGIEPTVSRFRDAFVETDRVDSVADLAALDLADDELVAVFGAKRKRHVLLEIARVLADRPEDDGLDALIAWASAADHYRYDEDPIGSIAGVGPSSFQYLRQLAGVETIRPLPQAVSLIDAVAGDLEDSPLDAATDLRTIASGEWLAFLSSYTPLEIDRIAWWAFTDEADRDAVKRIHETGIEGGTAGDAPPESDG</sequence>
<dbReference type="EMBL" id="JAMQOT010000002">
    <property type="protein sequence ID" value="MDF9745650.1"/>
    <property type="molecule type" value="Genomic_DNA"/>
</dbReference>
<comment type="caution">
    <text evidence="1">The sequence shown here is derived from an EMBL/GenBank/DDBJ whole genome shotgun (WGS) entry which is preliminary data.</text>
</comment>
<proteinExistence type="predicted"/>
<organism evidence="1 2">
    <name type="scientific">Natrinema salsiterrestre</name>
    <dbReference type="NCBI Taxonomy" id="2950540"/>
    <lineage>
        <taxon>Archaea</taxon>
        <taxon>Methanobacteriati</taxon>
        <taxon>Methanobacteriota</taxon>
        <taxon>Stenosarchaea group</taxon>
        <taxon>Halobacteria</taxon>
        <taxon>Halobacteriales</taxon>
        <taxon>Natrialbaceae</taxon>
        <taxon>Natrinema</taxon>
    </lineage>
</organism>
<dbReference type="AlphaFoldDB" id="A0A9Q4PZZ1"/>
<keyword evidence="2" id="KW-1185">Reference proteome</keyword>
<name>A0A9Q4PZZ1_9EURY</name>